<evidence type="ECO:0000256" key="5">
    <source>
        <dbReference type="ARBA" id="ARBA00022692"/>
    </source>
</evidence>
<accession>A0A5N4C701</accession>
<dbReference type="PANTHER" id="PTHR47496:SF1">
    <property type="entry name" value="CD27 ANTIGEN"/>
    <property type="match status" value="1"/>
</dbReference>
<evidence type="ECO:0000256" key="19">
    <source>
        <dbReference type="ARBA" id="ARBA00058746"/>
    </source>
</evidence>
<evidence type="ECO:0000256" key="29">
    <source>
        <dbReference type="ARBA" id="ARBA00082706"/>
    </source>
</evidence>
<dbReference type="Gene3D" id="2.10.50.10">
    <property type="entry name" value="Tumor Necrosis Factor Receptor, subunit A, domain 2"/>
    <property type="match status" value="1"/>
</dbReference>
<evidence type="ECO:0000256" key="17">
    <source>
        <dbReference type="ARBA" id="ARBA00023180"/>
    </source>
</evidence>
<dbReference type="GO" id="GO:0002376">
    <property type="term" value="P:immune system process"/>
    <property type="evidence" value="ECO:0007669"/>
    <property type="project" value="UniProtKB-KW"/>
</dbReference>
<dbReference type="PROSITE" id="PS00290">
    <property type="entry name" value="IG_MHC"/>
    <property type="match status" value="1"/>
</dbReference>
<feature type="compositionally biased region" description="Basic and acidic residues" evidence="32">
    <location>
        <begin position="672"/>
        <end position="694"/>
    </location>
</feature>
<evidence type="ECO:0000256" key="31">
    <source>
        <dbReference type="PROSITE-ProRule" id="PRU00206"/>
    </source>
</evidence>
<evidence type="ECO:0000256" key="12">
    <source>
        <dbReference type="ARBA" id="ARBA00022989"/>
    </source>
</evidence>
<dbReference type="Proteomes" id="UP000299084">
    <property type="component" value="Unassembled WGS sequence"/>
</dbReference>
<keyword evidence="38" id="KW-1185">Reference proteome</keyword>
<dbReference type="SMART" id="SM00208">
    <property type="entry name" value="TNFR"/>
    <property type="match status" value="2"/>
</dbReference>
<dbReference type="GO" id="GO:0006915">
    <property type="term" value="P:apoptotic process"/>
    <property type="evidence" value="ECO:0007669"/>
    <property type="project" value="UniProtKB-KW"/>
</dbReference>
<feature type="transmembrane region" description="Helical" evidence="33">
    <location>
        <begin position="620"/>
        <end position="640"/>
    </location>
</feature>
<keyword evidence="13" id="KW-0333">Golgi apparatus</keyword>
<keyword evidence="15" id="KW-1015">Disulfide bond</keyword>
<evidence type="ECO:0000256" key="32">
    <source>
        <dbReference type="SAM" id="MobiDB-lite"/>
    </source>
</evidence>
<comment type="subunit">
    <text evidence="21">Homodimer. Interacts with SIVA1; may play a role in apoptosis through association with SIVA1. Interacts with TRAF2. Interacts ith PTPN6.</text>
</comment>
<dbReference type="InterPro" id="IPR001368">
    <property type="entry name" value="TNFR/NGFR_Cys_rich_reg"/>
</dbReference>
<comment type="subunit">
    <text evidence="30">Interacts with peptide-free HLA-A*02-B2M complexes or those loaded with low affinity peptides, likely facilitating peptide exchange onto higher affinity peptides. Interacts with MR1 in a ligand-independent way; this interaction may stabilize MR1 pool and facilitate ligand loading and dissociation.</text>
</comment>
<dbReference type="FunFam" id="2.10.50.10:FF:000033">
    <property type="entry name" value="CD27 molecule"/>
    <property type="match status" value="1"/>
</dbReference>
<keyword evidence="10" id="KW-0492">Microsome</keyword>
<feature type="compositionally biased region" description="Polar residues" evidence="32">
    <location>
        <begin position="718"/>
        <end position="730"/>
    </location>
</feature>
<evidence type="ECO:0000313" key="37">
    <source>
        <dbReference type="EMBL" id="KAB1254630.1"/>
    </source>
</evidence>
<keyword evidence="12 33" id="KW-1133">Transmembrane helix</keyword>
<sequence>MALPPACWLWVLGTLAGLSATPAPNSCPEKHYRAPKELCCRMCEPGMFLVKHCDQEGKAAQCGRCTPGVSFSPDHHTRPHCESCRHCNSGEMGKRLGVQGLLIRNCTLTSNTECACPEGWQCRDKECTECDRPHQAPGPHPQPFQSPDAEAQKSLCSSECIRIFVILSGMFIAFTIVGALFLHQQRKYGLTERQWRAVDVVLDCFLVKEGSHHGAFASSRNTVKALLVLKQVPVPDDGSLEGLTDFQGGTLAKDDTQIIFEASGKNTTLCPSPSGLPPVLEPSSQGHQPHLLPVGPGVLNPARPLCCPSPPVNLVQMPQAEALLHADCSGNDVTCEISRYSLQARQEAAMETAAWFITNVQVSGGGPSISMVMKTLGDAENGAVLHPTLNLPLSPQRTVQTAVEFQVTARTPSLDLLLGSSVSLPCGFSMAPGLVLTNVEWRLQHMGSGRLVYSWTTGQGQAKREGATLEPEQLLLAGDASLTLPSLTVKDEGAYVCQISTSRFRAQQIIQLHVQARPKVQLSLANEALPTTLICSVTGYYPLDVTVTWTREELDGARVPVSGASFSSLRQSTAGTYSISSSLTAEPGSAGATYSCQVTHVSLEEPLGANTWVAPPEQGTAFGVLFASSLFLLALLFLGLQRRQGRHPLSFLSPPATSCTQKTWAPSGTKADSGDHFLHQRPDLSSREDRRHMEATLAPSKTTEKLERDSSPLRPASDSPTQTITKSVEW</sequence>
<proteinExistence type="predicted"/>
<feature type="compositionally biased region" description="Basic and acidic residues" evidence="32">
    <location>
        <begin position="702"/>
        <end position="711"/>
    </location>
</feature>
<keyword evidence="7 34" id="KW-0732">Signal</keyword>
<evidence type="ECO:0000256" key="15">
    <source>
        <dbReference type="ARBA" id="ARBA00023157"/>
    </source>
</evidence>
<feature type="compositionally biased region" description="Polar residues" evidence="32">
    <location>
        <begin position="655"/>
        <end position="666"/>
    </location>
</feature>
<evidence type="ECO:0000256" key="14">
    <source>
        <dbReference type="ARBA" id="ARBA00023136"/>
    </source>
</evidence>
<dbReference type="PROSITE" id="PS50050">
    <property type="entry name" value="TNFR_NGFR_2"/>
    <property type="match status" value="1"/>
</dbReference>
<keyword evidence="16" id="KW-0675">Receptor</keyword>
<evidence type="ECO:0000256" key="1">
    <source>
        <dbReference type="ARBA" id="ARBA00004115"/>
    </source>
</evidence>
<dbReference type="PROSITE" id="PS50835">
    <property type="entry name" value="IG_LIKE"/>
    <property type="match status" value="2"/>
</dbReference>
<name>A0A5N4C701_CAMDR</name>
<evidence type="ECO:0000256" key="13">
    <source>
        <dbReference type="ARBA" id="ARBA00023034"/>
    </source>
</evidence>
<dbReference type="InterPro" id="IPR022328">
    <property type="entry name" value="TNFR_7"/>
</dbReference>
<dbReference type="InterPro" id="IPR003599">
    <property type="entry name" value="Ig_sub"/>
</dbReference>
<evidence type="ECO:0000256" key="4">
    <source>
        <dbReference type="ARBA" id="ARBA00022475"/>
    </source>
</evidence>
<keyword evidence="9" id="KW-0256">Endoplasmic reticulum</keyword>
<evidence type="ECO:0000256" key="21">
    <source>
        <dbReference type="ARBA" id="ARBA00065929"/>
    </source>
</evidence>
<dbReference type="GO" id="GO:0160162">
    <property type="term" value="P:CD27 signaling pathway"/>
    <property type="evidence" value="ECO:0007669"/>
    <property type="project" value="UniProtKB-ARBA"/>
</dbReference>
<dbReference type="SUPFAM" id="SSF48726">
    <property type="entry name" value="Immunoglobulin"/>
    <property type="match status" value="2"/>
</dbReference>
<feature type="domain" description="Ig-like" evidence="36">
    <location>
        <begin position="518"/>
        <end position="608"/>
    </location>
</feature>
<comment type="function">
    <text evidence="19">Costimulatory immune-checkpoint receptor expressed at the surface of T-cells, NK-cells and B-cells which binds to and is activated by its ligand CD70/CD27L expressed by B-cells. The CD70-CD27 signaling pathway mediates antigen-specific T-cell activation and expansion which in turn provides immune surveillance of B-cells. Mechanistically, CD70 ligation activates the TRAF2-PTPN6 axis that subsequently inhibits LCK phosphorylation to promote phenotypic and transcriptional adaptations of T-cell memory. In addition, activation by CD70 on early progenitor cells provides a negative feedback signal to leukocyte differentiation during immune activation and thus modulates hematopoiesis. Negatively regulates the function of Th2 lymphocytes in the adipose tissue.</text>
</comment>
<reference evidence="37 38" key="1">
    <citation type="journal article" date="2019" name="Mol. Ecol. Resour.">
        <title>Improving Illumina assemblies with Hi-C and long reads: an example with the North African dromedary.</title>
        <authorList>
            <person name="Elbers J.P."/>
            <person name="Rogers M.F."/>
            <person name="Perelman P.L."/>
            <person name="Proskuryakova A.A."/>
            <person name="Serdyukova N.A."/>
            <person name="Johnson W.E."/>
            <person name="Horin P."/>
            <person name="Corander J."/>
            <person name="Murphy D."/>
            <person name="Burger P.A."/>
        </authorList>
    </citation>
    <scope>NUCLEOTIDE SEQUENCE [LARGE SCALE GENOMIC DNA]</scope>
    <source>
        <strain evidence="37">Drom800</strain>
        <tissue evidence="37">Blood</tissue>
    </source>
</reference>
<dbReference type="InterPro" id="IPR034000">
    <property type="entry name" value="TNFRSF7_N"/>
</dbReference>
<evidence type="ECO:0000313" key="38">
    <source>
        <dbReference type="Proteomes" id="UP000299084"/>
    </source>
</evidence>
<evidence type="ECO:0000256" key="20">
    <source>
        <dbReference type="ARBA" id="ARBA00060390"/>
    </source>
</evidence>
<evidence type="ECO:0000256" key="22">
    <source>
        <dbReference type="ARBA" id="ARBA00070349"/>
    </source>
</evidence>
<keyword evidence="6" id="KW-0053">Apoptosis</keyword>
<dbReference type="PRINTS" id="PR01960">
    <property type="entry name" value="TNFACTORR7"/>
</dbReference>
<dbReference type="GO" id="GO:0043066">
    <property type="term" value="P:negative regulation of apoptotic process"/>
    <property type="evidence" value="ECO:0007669"/>
    <property type="project" value="InterPro"/>
</dbReference>
<evidence type="ECO:0000256" key="27">
    <source>
        <dbReference type="ARBA" id="ARBA00081207"/>
    </source>
</evidence>
<feature type="transmembrane region" description="Helical" evidence="33">
    <location>
        <begin position="163"/>
        <end position="183"/>
    </location>
</feature>
<evidence type="ECO:0000256" key="10">
    <source>
        <dbReference type="ARBA" id="ARBA00022848"/>
    </source>
</evidence>
<evidence type="ECO:0000256" key="11">
    <source>
        <dbReference type="ARBA" id="ARBA00022859"/>
    </source>
</evidence>
<dbReference type="GO" id="GO:0045582">
    <property type="term" value="P:positive regulation of T cell differentiation"/>
    <property type="evidence" value="ECO:0007669"/>
    <property type="project" value="InterPro"/>
</dbReference>
<evidence type="ECO:0000256" key="25">
    <source>
        <dbReference type="ARBA" id="ARBA00078292"/>
    </source>
</evidence>
<dbReference type="GO" id="GO:0005789">
    <property type="term" value="C:endoplasmic reticulum membrane"/>
    <property type="evidence" value="ECO:0007669"/>
    <property type="project" value="UniProtKB-SubCell"/>
</dbReference>
<comment type="caution">
    <text evidence="37">The sequence shown here is derived from an EMBL/GenBank/DDBJ whole genome shotgun (WGS) entry which is preliminary data.</text>
</comment>
<evidence type="ECO:0000256" key="3">
    <source>
        <dbReference type="ARBA" id="ARBA00004614"/>
    </source>
</evidence>
<feature type="region of interest" description="Disordered" evidence="32">
    <location>
        <begin position="649"/>
        <end position="730"/>
    </location>
</feature>
<evidence type="ECO:0000256" key="26">
    <source>
        <dbReference type="ARBA" id="ARBA00080386"/>
    </source>
</evidence>
<dbReference type="SMART" id="SM00409">
    <property type="entry name" value="IG"/>
    <property type="match status" value="2"/>
</dbReference>
<keyword evidence="14 33" id="KW-0472">Membrane</keyword>
<evidence type="ECO:0000259" key="35">
    <source>
        <dbReference type="PROSITE" id="PS50050"/>
    </source>
</evidence>
<evidence type="ECO:0000256" key="34">
    <source>
        <dbReference type="SAM" id="SignalP"/>
    </source>
</evidence>
<feature type="repeat" description="TNFR-Cys" evidence="31">
    <location>
        <begin position="64"/>
        <end position="114"/>
    </location>
</feature>
<dbReference type="GO" id="GO:0004888">
    <property type="term" value="F:transmembrane signaling receptor activity"/>
    <property type="evidence" value="ECO:0007669"/>
    <property type="project" value="InterPro"/>
</dbReference>
<dbReference type="InterPro" id="IPR007110">
    <property type="entry name" value="Ig-like_dom"/>
</dbReference>
<evidence type="ECO:0000256" key="30">
    <source>
        <dbReference type="ARBA" id="ARBA00093566"/>
    </source>
</evidence>
<keyword evidence="17" id="KW-0325">Glycoprotein</keyword>
<feature type="signal peptide" evidence="34">
    <location>
        <begin position="1"/>
        <end position="20"/>
    </location>
</feature>
<dbReference type="InterPro" id="IPR036179">
    <property type="entry name" value="Ig-like_dom_sf"/>
</dbReference>
<evidence type="ECO:0000256" key="28">
    <source>
        <dbReference type="ARBA" id="ARBA00081747"/>
    </source>
</evidence>
<protein>
    <recommendedName>
        <fullName evidence="23">CD27 antigen</fullName>
    </recommendedName>
    <alternativeName>
        <fullName evidence="28">CD27L receptor</fullName>
    </alternativeName>
    <alternativeName>
        <fullName evidence="24">T-cell activation antigen CD27</fullName>
    </alternativeName>
    <alternativeName>
        <fullName evidence="25">TAP-binding protein-like</fullName>
    </alternativeName>
    <alternativeName>
        <fullName evidence="27">TAP-binding protein-related protein</fullName>
    </alternativeName>
    <alternativeName>
        <fullName evidence="29">Tapasin-like</fullName>
    </alternativeName>
    <alternativeName>
        <fullName evidence="22">Tapasin-related protein</fullName>
    </alternativeName>
    <alternativeName>
        <fullName evidence="26">Tumor necrosis factor receptor superfamily member 7</fullName>
    </alternativeName>
</protein>
<dbReference type="FunFam" id="2.60.40.10:FF:001475">
    <property type="entry name" value="TAP binding protein-like variant"/>
    <property type="match status" value="1"/>
</dbReference>
<evidence type="ECO:0000256" key="6">
    <source>
        <dbReference type="ARBA" id="ARBA00022703"/>
    </source>
</evidence>
<dbReference type="InterPro" id="IPR003006">
    <property type="entry name" value="Ig/MHC_CS"/>
</dbReference>
<dbReference type="Pfam" id="PF07654">
    <property type="entry name" value="C1-set"/>
    <property type="match status" value="1"/>
</dbReference>
<keyword evidence="8" id="KW-0677">Repeat</keyword>
<dbReference type="PANTHER" id="PTHR47496">
    <property type="entry name" value="CD27"/>
    <property type="match status" value="1"/>
</dbReference>
<dbReference type="GO" id="GO:0009897">
    <property type="term" value="C:external side of plasma membrane"/>
    <property type="evidence" value="ECO:0007669"/>
    <property type="project" value="TreeGrafter"/>
</dbReference>
<feature type="domain" description="TNFR-Cys" evidence="35">
    <location>
        <begin position="64"/>
        <end position="114"/>
    </location>
</feature>
<dbReference type="InterPro" id="IPR013106">
    <property type="entry name" value="Ig_V-set"/>
</dbReference>
<dbReference type="SMART" id="SM00407">
    <property type="entry name" value="IGc1"/>
    <property type="match status" value="1"/>
</dbReference>
<dbReference type="InterPro" id="IPR013783">
    <property type="entry name" value="Ig-like_fold"/>
</dbReference>
<keyword evidence="18" id="KW-0393">Immunoglobulin domain</keyword>
<dbReference type="Gene3D" id="2.60.40.10">
    <property type="entry name" value="Immunoglobulins"/>
    <property type="match status" value="2"/>
</dbReference>
<comment type="caution">
    <text evidence="31">Lacks conserved residue(s) required for the propagation of feature annotation.</text>
</comment>
<feature type="chain" id="PRO_5024462984" description="CD27 antigen" evidence="34">
    <location>
        <begin position="21"/>
        <end position="730"/>
    </location>
</feature>
<dbReference type="EMBL" id="JWIN03000034">
    <property type="protein sequence ID" value="KAB1254630.1"/>
    <property type="molecule type" value="Genomic_DNA"/>
</dbReference>
<evidence type="ECO:0000256" key="8">
    <source>
        <dbReference type="ARBA" id="ARBA00022737"/>
    </source>
</evidence>
<gene>
    <name evidence="37" type="ORF">Cadr_000029377</name>
</gene>
<comment type="subcellular location">
    <subcellularLocation>
        <location evidence="2">Cell membrane</location>
        <topology evidence="2">Single-pass type I membrane protein</topology>
    </subcellularLocation>
    <subcellularLocation>
        <location evidence="1">Endoplasmic reticulum membrane</location>
        <topology evidence="1">Single-pass type I membrane protein</topology>
    </subcellularLocation>
    <subcellularLocation>
        <location evidence="3">Golgi apparatus membrane</location>
        <topology evidence="3">Single-pass type I membrane protein</topology>
    </subcellularLocation>
    <subcellularLocation>
        <location evidence="20">Microsome membrane</location>
        <topology evidence="20">Single-pass type I membrane protein</topology>
    </subcellularLocation>
</comment>
<evidence type="ECO:0000259" key="36">
    <source>
        <dbReference type="PROSITE" id="PS50835"/>
    </source>
</evidence>
<evidence type="ECO:0000256" key="23">
    <source>
        <dbReference type="ARBA" id="ARBA00073748"/>
    </source>
</evidence>
<dbReference type="GO" id="GO:0045579">
    <property type="term" value="P:positive regulation of B cell differentiation"/>
    <property type="evidence" value="ECO:0007669"/>
    <property type="project" value="InterPro"/>
</dbReference>
<evidence type="ECO:0000256" key="2">
    <source>
        <dbReference type="ARBA" id="ARBA00004251"/>
    </source>
</evidence>
<keyword evidence="5 33" id="KW-0812">Transmembrane</keyword>
<feature type="domain" description="Ig-like" evidence="36">
    <location>
        <begin position="395"/>
        <end position="511"/>
    </location>
</feature>
<evidence type="ECO:0000256" key="9">
    <source>
        <dbReference type="ARBA" id="ARBA00022824"/>
    </source>
</evidence>
<dbReference type="SUPFAM" id="SSF57586">
    <property type="entry name" value="TNF receptor-like"/>
    <property type="match status" value="2"/>
</dbReference>
<dbReference type="Pfam" id="PF07686">
    <property type="entry name" value="V-set"/>
    <property type="match status" value="1"/>
</dbReference>
<evidence type="ECO:0000256" key="16">
    <source>
        <dbReference type="ARBA" id="ARBA00023170"/>
    </source>
</evidence>
<evidence type="ECO:0000256" key="33">
    <source>
        <dbReference type="SAM" id="Phobius"/>
    </source>
</evidence>
<dbReference type="AlphaFoldDB" id="A0A5N4C701"/>
<dbReference type="GO" id="GO:0000139">
    <property type="term" value="C:Golgi membrane"/>
    <property type="evidence" value="ECO:0007669"/>
    <property type="project" value="UniProtKB-SubCell"/>
</dbReference>
<organism evidence="37 38">
    <name type="scientific">Camelus dromedarius</name>
    <name type="common">Dromedary</name>
    <name type="synonym">Arabian camel</name>
    <dbReference type="NCBI Taxonomy" id="9838"/>
    <lineage>
        <taxon>Eukaryota</taxon>
        <taxon>Metazoa</taxon>
        <taxon>Chordata</taxon>
        <taxon>Craniata</taxon>
        <taxon>Vertebrata</taxon>
        <taxon>Euteleostomi</taxon>
        <taxon>Mammalia</taxon>
        <taxon>Eutheria</taxon>
        <taxon>Laurasiatheria</taxon>
        <taxon>Artiodactyla</taxon>
        <taxon>Tylopoda</taxon>
        <taxon>Camelidae</taxon>
        <taxon>Camelus</taxon>
    </lineage>
</organism>
<keyword evidence="4" id="KW-1003">Cell membrane</keyword>
<evidence type="ECO:0000256" key="18">
    <source>
        <dbReference type="ARBA" id="ARBA00023319"/>
    </source>
</evidence>
<keyword evidence="11" id="KW-0391">Immunity</keyword>
<dbReference type="CDD" id="cd13408">
    <property type="entry name" value="TNFRSF7"/>
    <property type="match status" value="1"/>
</dbReference>
<dbReference type="InterPro" id="IPR053126">
    <property type="entry name" value="CD27_receptor"/>
</dbReference>
<evidence type="ECO:0000256" key="24">
    <source>
        <dbReference type="ARBA" id="ARBA00076047"/>
    </source>
</evidence>
<evidence type="ECO:0000256" key="7">
    <source>
        <dbReference type="ARBA" id="ARBA00022729"/>
    </source>
</evidence>
<dbReference type="InterPro" id="IPR003597">
    <property type="entry name" value="Ig_C1-set"/>
</dbReference>